<name>A0AAT9F8V6_9BACT</name>
<dbReference type="EMBL" id="AP013353">
    <property type="protein sequence ID" value="BAP01299.1"/>
    <property type="molecule type" value="Genomic_DNA"/>
</dbReference>
<evidence type="ECO:0000256" key="1">
    <source>
        <dbReference type="SAM" id="Phobius"/>
    </source>
</evidence>
<keyword evidence="1" id="KW-0472">Membrane</keyword>
<reference evidence="2" key="1">
    <citation type="journal article" date="2014" name="Appl. Environ. Microbiol.">
        <title>Molecular Epidemiology of Cases of Mycoplasma californicum Infection in Japan.</title>
        <authorList>
            <person name="Hata E."/>
            <person name="Suzuki K."/>
            <person name="Hanyu H."/>
            <person name="Itoh M."/>
            <person name="Higuchi H."/>
            <person name="Kobayashi H."/>
        </authorList>
    </citation>
    <scope>NUCLEOTIDE SEQUENCE</scope>
    <source>
        <strain evidence="2">HAZ160_1</strain>
    </source>
</reference>
<reference evidence="2" key="3">
    <citation type="journal article" date="2019" name="Vet. Microbiol.">
        <title>Mutations associated with change of susceptibility to lincosamides and/or macrolides in field and laboratory-derived Mycoplasma californicum strains in Japan, and development of a rapid detection method for these mutations.</title>
        <authorList>
            <person name="Hata E."/>
            <person name="Nagai K."/>
            <person name="Murakami K."/>
        </authorList>
    </citation>
    <scope>NUCLEOTIDE SEQUENCE</scope>
    <source>
        <strain evidence="2">HAZ160_1</strain>
    </source>
</reference>
<keyword evidence="1" id="KW-1133">Transmembrane helix</keyword>
<proteinExistence type="predicted"/>
<keyword evidence="1" id="KW-0812">Transmembrane</keyword>
<feature type="transmembrane region" description="Helical" evidence="1">
    <location>
        <begin position="110"/>
        <end position="131"/>
    </location>
</feature>
<accession>A0AAT9F8V6</accession>
<reference evidence="2" key="2">
    <citation type="journal article" date="2014" name="Genome Announc.">
        <title>Complete Genome Sequence of Mycoplasma californicum Strain HAZ160_1 from Bovine Mastitic Milk in Japan.</title>
        <authorList>
            <person name="Hata E."/>
            <person name="Murakami K."/>
        </authorList>
    </citation>
    <scope>NUCLEOTIDE SEQUENCE</scope>
    <source>
        <strain evidence="2">HAZ160_1</strain>
    </source>
</reference>
<organism evidence="2">
    <name type="scientific">Mycoplasmopsis californica HAZ160_1</name>
    <dbReference type="NCBI Taxonomy" id="1397850"/>
    <lineage>
        <taxon>Bacteria</taxon>
        <taxon>Bacillati</taxon>
        <taxon>Mycoplasmatota</taxon>
        <taxon>Mycoplasmoidales</taxon>
        <taxon>Metamycoplasmataceae</taxon>
        <taxon>Mycoplasmopsis</taxon>
    </lineage>
</organism>
<sequence length="151" mass="17260">MFAKDEIRDVKILLILNTIVPISFLLLAYLTASSITQGNSISLFKYIQLIIGVPLSIVVLRYIIIALFPAFKLKNKTVFICLWVIMLWNIVYNVLILFQMYSGLEQNVNYAIQSFSAIIFILGLIVPFRLYSIMTETQEVKSVETIEITSN</sequence>
<gene>
    <name evidence="2" type="ORF">MCAL160_0973</name>
</gene>
<evidence type="ECO:0000313" key="2">
    <source>
        <dbReference type="EMBL" id="BAP01299.1"/>
    </source>
</evidence>
<reference evidence="2" key="4">
    <citation type="submission" date="2024-06" db="EMBL/GenBank/DDBJ databases">
        <authorList>
            <consortium name="Mycoplasma californicum genome sequencing consortium"/>
            <person name="Hata E."/>
            <person name="Tanaka K."/>
            <person name="Tamamura Y."/>
        </authorList>
    </citation>
    <scope>NUCLEOTIDE SEQUENCE</scope>
    <source>
        <strain evidence="2">HAZ160_1</strain>
    </source>
</reference>
<feature type="transmembrane region" description="Helical" evidence="1">
    <location>
        <begin position="78"/>
        <end position="98"/>
    </location>
</feature>
<feature type="transmembrane region" description="Helical" evidence="1">
    <location>
        <begin position="47"/>
        <end position="71"/>
    </location>
</feature>
<dbReference type="AlphaFoldDB" id="A0AAT9F8V6"/>
<feature type="transmembrane region" description="Helical" evidence="1">
    <location>
        <begin position="12"/>
        <end position="35"/>
    </location>
</feature>
<dbReference type="KEGG" id="mcm:MCAL160_0973"/>
<dbReference type="RefSeq" id="WP_041103352.1">
    <property type="nucleotide sequence ID" value="NZ_AP013353.1"/>
</dbReference>
<protein>
    <submittedName>
        <fullName evidence="2">Uncharacterized protein</fullName>
    </submittedName>
</protein>